<name>A0A927IJD0_9BACT</name>
<dbReference type="EMBL" id="JACYFG010000051">
    <property type="protein sequence ID" value="MBD5781739.1"/>
    <property type="molecule type" value="Genomic_DNA"/>
</dbReference>
<evidence type="ECO:0000256" key="2">
    <source>
        <dbReference type="ARBA" id="ARBA00023186"/>
    </source>
</evidence>
<comment type="subunit">
    <text evidence="3">UreD, UreF and UreG form a complex that acts as a GTP-hydrolysis-dependent molecular chaperone, activating the urease apoprotein by helping to assemble the nickel containing metallocenter of UreC. The UreE protein probably delivers the nickel.</text>
</comment>
<comment type="similarity">
    <text evidence="3">Belongs to the UreF family.</text>
</comment>
<comment type="caution">
    <text evidence="4">The sequence shown here is derived from an EMBL/GenBank/DDBJ whole genome shotgun (WGS) entry which is preliminary data.</text>
</comment>
<dbReference type="AlphaFoldDB" id="A0A927IJD0"/>
<protein>
    <recommendedName>
        <fullName evidence="3">Urease accessory protein UreF</fullName>
    </recommendedName>
</protein>
<keyword evidence="1 3" id="KW-0996">Nickel insertion</keyword>
<keyword evidence="5" id="KW-1185">Reference proteome</keyword>
<evidence type="ECO:0000313" key="5">
    <source>
        <dbReference type="Proteomes" id="UP000622317"/>
    </source>
</evidence>
<dbReference type="GO" id="GO:0005737">
    <property type="term" value="C:cytoplasm"/>
    <property type="evidence" value="ECO:0007669"/>
    <property type="project" value="UniProtKB-SubCell"/>
</dbReference>
<comment type="function">
    <text evidence="3">Required for maturation of urease via the functional incorporation of the urease nickel metallocenter.</text>
</comment>
<dbReference type="GO" id="GO:0016151">
    <property type="term" value="F:nickel cation binding"/>
    <property type="evidence" value="ECO:0007669"/>
    <property type="project" value="UniProtKB-UniRule"/>
</dbReference>
<keyword evidence="2 3" id="KW-0143">Chaperone</keyword>
<dbReference type="Proteomes" id="UP000622317">
    <property type="component" value="Unassembled WGS sequence"/>
</dbReference>
<dbReference type="Gene3D" id="1.10.4190.10">
    <property type="entry name" value="Urease accessory protein UreF"/>
    <property type="match status" value="1"/>
</dbReference>
<comment type="subcellular location">
    <subcellularLocation>
        <location evidence="3">Cytoplasm</location>
    </subcellularLocation>
</comment>
<evidence type="ECO:0000256" key="3">
    <source>
        <dbReference type="HAMAP-Rule" id="MF_01385"/>
    </source>
</evidence>
<gene>
    <name evidence="3" type="primary">ureF</name>
    <name evidence="4" type="ORF">IEN85_19720</name>
</gene>
<evidence type="ECO:0000313" key="4">
    <source>
        <dbReference type="EMBL" id="MBD5781739.1"/>
    </source>
</evidence>
<organism evidence="4 5">
    <name type="scientific">Pelagicoccus enzymogenes</name>
    <dbReference type="NCBI Taxonomy" id="2773457"/>
    <lineage>
        <taxon>Bacteria</taxon>
        <taxon>Pseudomonadati</taxon>
        <taxon>Verrucomicrobiota</taxon>
        <taxon>Opitutia</taxon>
        <taxon>Puniceicoccales</taxon>
        <taxon>Pelagicoccaceae</taxon>
        <taxon>Pelagicoccus</taxon>
    </lineage>
</organism>
<sequence length="229" mass="25499">MNLPWLPSMLQTTDPLFPIGSYAHSYGLEELCATGEVRDGESLLRYLKTVVYLNLQEFELPYLRFLYESASKPDPEIICELDAEIGASKPSKELRNASSAQGQQRLRLISKLRPTPLFETLQELKNVKRLTPHHLTVFAAENVDLGTPLEPTLAAWAYQTLAAPCAASLKLIRIGQEGAQSVLTSALQDIEMLVSKSLPVERDFAGAFLPNLDIASQRHEQAFSRLFIS</sequence>
<evidence type="ECO:0000256" key="1">
    <source>
        <dbReference type="ARBA" id="ARBA00022988"/>
    </source>
</evidence>
<dbReference type="PANTHER" id="PTHR33620:SF1">
    <property type="entry name" value="UREASE ACCESSORY PROTEIN F"/>
    <property type="match status" value="1"/>
</dbReference>
<keyword evidence="3" id="KW-0963">Cytoplasm</keyword>
<dbReference type="PANTHER" id="PTHR33620">
    <property type="entry name" value="UREASE ACCESSORY PROTEIN F"/>
    <property type="match status" value="1"/>
</dbReference>
<dbReference type="Pfam" id="PF01730">
    <property type="entry name" value="UreF"/>
    <property type="match status" value="1"/>
</dbReference>
<dbReference type="InterPro" id="IPR038277">
    <property type="entry name" value="UreF_sf"/>
</dbReference>
<dbReference type="RefSeq" id="WP_191618821.1">
    <property type="nucleotide sequence ID" value="NZ_JACYFG010000051.1"/>
</dbReference>
<reference evidence="4" key="1">
    <citation type="submission" date="2020-09" db="EMBL/GenBank/DDBJ databases">
        <title>Pelagicoccus enzymogenes sp. nov. with an EPS production, isolated from marine sediment.</title>
        <authorList>
            <person name="Feng X."/>
        </authorList>
    </citation>
    <scope>NUCLEOTIDE SEQUENCE</scope>
    <source>
        <strain evidence="4">NFK12</strain>
    </source>
</reference>
<accession>A0A927IJD0</accession>
<dbReference type="InterPro" id="IPR002639">
    <property type="entry name" value="UreF"/>
</dbReference>
<dbReference type="PIRSF" id="PIRSF009467">
    <property type="entry name" value="Ureas_acces_UreF"/>
    <property type="match status" value="1"/>
</dbReference>
<proteinExistence type="inferred from homology"/>
<dbReference type="HAMAP" id="MF_01385">
    <property type="entry name" value="UreF"/>
    <property type="match status" value="1"/>
</dbReference>